<comment type="caution">
    <text evidence="13">The sequence shown here is derived from an EMBL/GenBank/DDBJ whole genome shotgun (WGS) entry which is preliminary data.</text>
</comment>
<feature type="transmembrane region" description="Helical" evidence="12">
    <location>
        <begin position="154"/>
        <end position="176"/>
    </location>
</feature>
<evidence type="ECO:0000256" key="8">
    <source>
        <dbReference type="ARBA" id="ARBA00023136"/>
    </source>
</evidence>
<dbReference type="InterPro" id="IPR012187">
    <property type="entry name" value="Disulphide_bond_form_BdbC"/>
</dbReference>
<dbReference type="GO" id="GO:0015035">
    <property type="term" value="F:protein-disulfide reductase activity"/>
    <property type="evidence" value="ECO:0007669"/>
    <property type="project" value="InterPro"/>
</dbReference>
<keyword evidence="9" id="KW-1015">Disulfide bond</keyword>
<dbReference type="InterPro" id="IPR003752">
    <property type="entry name" value="DiS_bond_form_DsbB/BdbC"/>
</dbReference>
<evidence type="ECO:0000256" key="5">
    <source>
        <dbReference type="ARBA" id="ARBA00022982"/>
    </source>
</evidence>
<evidence type="ECO:0000256" key="9">
    <source>
        <dbReference type="ARBA" id="ARBA00023157"/>
    </source>
</evidence>
<feature type="transmembrane region" description="Helical" evidence="12">
    <location>
        <begin position="44"/>
        <end position="65"/>
    </location>
</feature>
<keyword evidence="5" id="KW-0249">Electron transport</keyword>
<dbReference type="Pfam" id="PF02600">
    <property type="entry name" value="DsbB"/>
    <property type="match status" value="1"/>
</dbReference>
<comment type="subcellular location">
    <subcellularLocation>
        <location evidence="1">Membrane</location>
        <topology evidence="1">Multi-pass membrane protein</topology>
    </subcellularLocation>
</comment>
<keyword evidence="6 12" id="KW-1133">Transmembrane helix</keyword>
<comment type="similarity">
    <text evidence="2">Belongs to the DsbB family. BdbC subfamily.</text>
</comment>
<keyword evidence="8 12" id="KW-0472">Membrane</keyword>
<evidence type="ECO:0000256" key="12">
    <source>
        <dbReference type="SAM" id="Phobius"/>
    </source>
</evidence>
<sequence length="186" mass="20954">MENLGTEFTRILAISTVLGNLSVLMLIVLWIFARSSFERIMDVVGEKALLIGFLISTASTVGSLIYSEVVGFPACILCWIQRIFMYPQMFMFGLALLRREHLVVPYLFLLSIIGGVVALYQWIKDMLLWYGETTLPCPAVVGLPPCDRLYVQEFGYVTIPMIALNAFILLAIVMWASMRKSKKESA</sequence>
<feature type="transmembrane region" description="Helical" evidence="12">
    <location>
        <begin position="104"/>
        <end position="123"/>
    </location>
</feature>
<evidence type="ECO:0000256" key="3">
    <source>
        <dbReference type="ARBA" id="ARBA00022448"/>
    </source>
</evidence>
<dbReference type="InterPro" id="IPR023380">
    <property type="entry name" value="DsbB-like_sf"/>
</dbReference>
<reference evidence="13 14" key="1">
    <citation type="journal article" date="2016" name="Nat. Commun.">
        <title>Thousands of microbial genomes shed light on interconnected biogeochemical processes in an aquifer system.</title>
        <authorList>
            <person name="Anantharaman K."/>
            <person name="Brown C.T."/>
            <person name="Hug L.A."/>
            <person name="Sharon I."/>
            <person name="Castelle C.J."/>
            <person name="Probst A.J."/>
            <person name="Thomas B.C."/>
            <person name="Singh A."/>
            <person name="Wilkins M.J."/>
            <person name="Karaoz U."/>
            <person name="Brodie E.L."/>
            <person name="Williams K.H."/>
            <person name="Hubbard S.S."/>
            <person name="Banfield J.F."/>
        </authorList>
    </citation>
    <scope>NUCLEOTIDE SEQUENCE [LARGE SCALE GENOMIC DNA]</scope>
</reference>
<protein>
    <recommendedName>
        <fullName evidence="15">Disulfide bond formation protein DsbB</fullName>
    </recommendedName>
</protein>
<evidence type="ECO:0008006" key="15">
    <source>
        <dbReference type="Google" id="ProtNLM"/>
    </source>
</evidence>
<name>A0A1G2E1V8_9BACT</name>
<feature type="transmembrane region" description="Helical" evidence="12">
    <location>
        <begin position="12"/>
        <end position="32"/>
    </location>
</feature>
<evidence type="ECO:0000313" key="13">
    <source>
        <dbReference type="EMBL" id="OGZ19813.1"/>
    </source>
</evidence>
<accession>A0A1G2E1V8</accession>
<evidence type="ECO:0000256" key="11">
    <source>
        <dbReference type="ARBA" id="ARBA00023284"/>
    </source>
</evidence>
<organism evidence="13 14">
    <name type="scientific">Candidatus Lloydbacteria bacterium RIFOXYC12_FULL_46_25</name>
    <dbReference type="NCBI Taxonomy" id="1798670"/>
    <lineage>
        <taxon>Bacteria</taxon>
        <taxon>Candidatus Lloydiibacteriota</taxon>
    </lineage>
</organism>
<dbReference type="AlphaFoldDB" id="A0A1G2E1V8"/>
<dbReference type="PANTHER" id="PTHR43469">
    <property type="entry name" value="DISULFIDE FORMATION PROTEIN-RELATED"/>
    <property type="match status" value="1"/>
</dbReference>
<evidence type="ECO:0000313" key="14">
    <source>
        <dbReference type="Proteomes" id="UP000178106"/>
    </source>
</evidence>
<dbReference type="SUPFAM" id="SSF158442">
    <property type="entry name" value="DsbB-like"/>
    <property type="match status" value="1"/>
</dbReference>
<evidence type="ECO:0000256" key="6">
    <source>
        <dbReference type="ARBA" id="ARBA00022989"/>
    </source>
</evidence>
<gene>
    <name evidence="13" type="ORF">A2494_02425</name>
</gene>
<dbReference type="EMBL" id="MHLU01000040">
    <property type="protein sequence ID" value="OGZ19813.1"/>
    <property type="molecule type" value="Genomic_DNA"/>
</dbReference>
<keyword evidence="3" id="KW-0813">Transport</keyword>
<dbReference type="Proteomes" id="UP000178106">
    <property type="component" value="Unassembled WGS sequence"/>
</dbReference>
<keyword evidence="4 12" id="KW-0812">Transmembrane</keyword>
<evidence type="ECO:0000256" key="1">
    <source>
        <dbReference type="ARBA" id="ARBA00004141"/>
    </source>
</evidence>
<evidence type="ECO:0000256" key="7">
    <source>
        <dbReference type="ARBA" id="ARBA00023002"/>
    </source>
</evidence>
<evidence type="ECO:0000256" key="4">
    <source>
        <dbReference type="ARBA" id="ARBA00022692"/>
    </source>
</evidence>
<keyword evidence="7" id="KW-0560">Oxidoreductase</keyword>
<keyword evidence="10" id="KW-0143">Chaperone</keyword>
<evidence type="ECO:0000256" key="2">
    <source>
        <dbReference type="ARBA" id="ARBA00007602"/>
    </source>
</evidence>
<keyword evidence="11" id="KW-0676">Redox-active center</keyword>
<dbReference type="Gene3D" id="1.20.1550.10">
    <property type="entry name" value="DsbB-like"/>
    <property type="match status" value="1"/>
</dbReference>
<proteinExistence type="inferred from homology"/>
<dbReference type="GO" id="GO:0006457">
    <property type="term" value="P:protein folding"/>
    <property type="evidence" value="ECO:0007669"/>
    <property type="project" value="InterPro"/>
</dbReference>
<dbReference type="PANTHER" id="PTHR43469:SF1">
    <property type="entry name" value="SPBETA PROPHAGE-DERIVED DISULFIDE BOND FORMATION PROTEIN B"/>
    <property type="match status" value="1"/>
</dbReference>
<evidence type="ECO:0000256" key="10">
    <source>
        <dbReference type="ARBA" id="ARBA00023186"/>
    </source>
</evidence>
<dbReference type="GO" id="GO:0016020">
    <property type="term" value="C:membrane"/>
    <property type="evidence" value="ECO:0007669"/>
    <property type="project" value="UniProtKB-SubCell"/>
</dbReference>